<keyword evidence="2" id="KW-1185">Reference proteome</keyword>
<name>A0A6V6Z1M9_9FLAO</name>
<evidence type="ECO:0000313" key="2">
    <source>
        <dbReference type="Proteomes" id="UP000556700"/>
    </source>
</evidence>
<sequence length="224" mass="26458">MKKSILIIAVIVSIISCKKADAYACADCVNLYFENPQPDKDSELDRFPNKFRGLYMNNDSTFIRIEESRILKEYFYKFKVHKLTLDSTKSEYDIVDGKIVTKETKDKFDVFSKGDSVELIQKQIDTLFRFSLYQKAKRIDRQLILSRKDSIFWNIQFLSIEKNTLKFNNLCEREDLKKLDSVTKVKGKMLDSTFYLIKPTRSEFKKILKIKNLGFDQEYRKVSN</sequence>
<dbReference type="RefSeq" id="WP_180904056.1">
    <property type="nucleotide sequence ID" value="NZ_CAIJDO010000155.1"/>
</dbReference>
<protein>
    <recommendedName>
        <fullName evidence="3">Lipoprotein</fullName>
    </recommendedName>
</protein>
<proteinExistence type="predicted"/>
<organism evidence="1 2">
    <name type="scientific">Flavobacterium chungangense</name>
    <dbReference type="NCBI Taxonomy" id="554283"/>
    <lineage>
        <taxon>Bacteria</taxon>
        <taxon>Pseudomonadati</taxon>
        <taxon>Bacteroidota</taxon>
        <taxon>Flavobacteriia</taxon>
        <taxon>Flavobacteriales</taxon>
        <taxon>Flavobacteriaceae</taxon>
        <taxon>Flavobacterium</taxon>
    </lineage>
</organism>
<reference evidence="1 2" key="1">
    <citation type="submission" date="2020-06" db="EMBL/GenBank/DDBJ databases">
        <authorList>
            <person name="Criscuolo A."/>
        </authorList>
    </citation>
    <scope>NUCLEOTIDE SEQUENCE [LARGE SCALE GENOMIC DNA]</scope>
    <source>
        <strain evidence="2">CIP 110025</strain>
    </source>
</reference>
<dbReference type="PROSITE" id="PS51257">
    <property type="entry name" value="PROKAR_LIPOPROTEIN"/>
    <property type="match status" value="1"/>
</dbReference>
<comment type="caution">
    <text evidence="1">The sequence shown here is derived from an EMBL/GenBank/DDBJ whole genome shotgun (WGS) entry which is preliminary data.</text>
</comment>
<dbReference type="Proteomes" id="UP000556700">
    <property type="component" value="Unassembled WGS sequence"/>
</dbReference>
<evidence type="ECO:0008006" key="3">
    <source>
        <dbReference type="Google" id="ProtNLM"/>
    </source>
</evidence>
<dbReference type="AlphaFoldDB" id="A0A6V6Z1M9"/>
<gene>
    <name evidence="1" type="ORF">FLACHUCJ7_02459</name>
</gene>
<evidence type="ECO:0000313" key="1">
    <source>
        <dbReference type="EMBL" id="CAD0005623.1"/>
    </source>
</evidence>
<dbReference type="EMBL" id="CAIJDO010000155">
    <property type="protein sequence ID" value="CAD0005623.1"/>
    <property type="molecule type" value="Genomic_DNA"/>
</dbReference>
<accession>A0A6V6Z1M9</accession>